<dbReference type="AlphaFoldDB" id="A0AAV5PDC6"/>
<dbReference type="EMBL" id="BSWK01000015">
    <property type="protein sequence ID" value="GMB86815.1"/>
    <property type="molecule type" value="Genomic_DNA"/>
</dbReference>
<name>A0AAV5PDC6_LACDE</name>
<dbReference type="Proteomes" id="UP001165243">
    <property type="component" value="Unassembled WGS sequence"/>
</dbReference>
<protein>
    <recommendedName>
        <fullName evidence="3">YSIRK-type signal peptide-containing protein</fullName>
    </recommendedName>
</protein>
<proteinExistence type="predicted"/>
<evidence type="ECO:0008006" key="3">
    <source>
        <dbReference type="Google" id="ProtNLM"/>
    </source>
</evidence>
<comment type="caution">
    <text evidence="1">The sequence shown here is derived from an EMBL/GenBank/DDBJ whole genome shotgun (WGS) entry which is preliminary data.</text>
</comment>
<evidence type="ECO:0000313" key="1">
    <source>
        <dbReference type="EMBL" id="GMB86815.1"/>
    </source>
</evidence>
<accession>A0AAV5PDC6</accession>
<reference evidence="1" key="1">
    <citation type="submission" date="2023-04" db="EMBL/GenBank/DDBJ databases">
        <title>Draft genome sequences of Lactobacillus delbrueckii subsp. bulgaricus ME-900 and ME-901 with improved acid tolerance.</title>
        <authorList>
            <person name="Ishida T."/>
            <person name="Yamamoto E."/>
            <person name="Koizumi A."/>
            <person name="Fujiwara S."/>
            <person name="Makino S."/>
            <person name="Kano H."/>
            <person name="Kimura K."/>
        </authorList>
    </citation>
    <scope>NUCLEOTIDE SEQUENCE</scope>
    <source>
        <strain evidence="1">ME-900</strain>
    </source>
</reference>
<evidence type="ECO:0000313" key="2">
    <source>
        <dbReference type="Proteomes" id="UP001165243"/>
    </source>
</evidence>
<dbReference type="RefSeq" id="WP_014564954.1">
    <property type="nucleotide sequence ID" value="NZ_BSWJ01000011.1"/>
</dbReference>
<gene>
    <name evidence="1" type="ORF">ME0900_11880</name>
</gene>
<organism evidence="1 2">
    <name type="scientific">Lactobacillus delbrueckii subsp. bulgaricus</name>
    <dbReference type="NCBI Taxonomy" id="1585"/>
    <lineage>
        <taxon>Bacteria</taxon>
        <taxon>Bacillati</taxon>
        <taxon>Bacillota</taxon>
        <taxon>Bacilli</taxon>
        <taxon>Lactobacillales</taxon>
        <taxon>Lactobacillaceae</taxon>
        <taxon>Lactobacillus</taxon>
    </lineage>
</organism>
<sequence length="65" mass="7043">MIEAKKSARNKLQKMERNEQHYSFREVNTDLASVLLGFSLGGLAITFTPGKVAAADNTAAEVTTT</sequence>